<sequence>MIIDSHCHLFVEDWINKRWWDGMARRAVLTAKKIGIEATPEDIRTTIIPEYWDPTAEKLIQEADEAGIDKTVMLVQDFGVGIGEAKVSIEEQNKSHADIAKAHPDKLIAFAGVDPRREGAVDLFEKCITEWGMKGLKLHSGAGFFLDDKVVYPLYEKALELNVPVVAHTGPILAPLRSKYCHPISLDNVLTDFPDLTVIAAHVSEGWWRDAIAIAASNPNMFVDISGWEEVVPFPEKYCISLREIIDEVGSDRVLFGTDGPSYRTPCPPIEYVKFVKGLPENAVGGVEFTAEEIEAILGGNAQRILKL</sequence>
<name>A0A520KUD3_9EURY</name>
<dbReference type="Proteomes" id="UP000320766">
    <property type="component" value="Unassembled WGS sequence"/>
</dbReference>
<feature type="domain" description="Amidohydrolase-related" evidence="2">
    <location>
        <begin position="3"/>
        <end position="308"/>
    </location>
</feature>
<keyword evidence="1" id="KW-0456">Lyase</keyword>
<dbReference type="Gene3D" id="3.20.20.140">
    <property type="entry name" value="Metal-dependent hydrolases"/>
    <property type="match status" value="1"/>
</dbReference>
<dbReference type="GO" id="GO:0016831">
    <property type="term" value="F:carboxy-lyase activity"/>
    <property type="evidence" value="ECO:0007669"/>
    <property type="project" value="InterPro"/>
</dbReference>
<evidence type="ECO:0000313" key="4">
    <source>
        <dbReference type="Proteomes" id="UP000320766"/>
    </source>
</evidence>
<reference evidence="3 4" key="1">
    <citation type="journal article" date="2019" name="Nat. Microbiol.">
        <title>Wide diversity of methane and short-chain alkane metabolisms in uncultured archaea.</title>
        <authorList>
            <person name="Borrel G."/>
            <person name="Adam P.S."/>
            <person name="McKay L.J."/>
            <person name="Chen L.X."/>
            <person name="Sierra-Garcia I.N."/>
            <person name="Sieber C.M."/>
            <person name="Letourneur Q."/>
            <person name="Ghozlane A."/>
            <person name="Andersen G.L."/>
            <person name="Li W.J."/>
            <person name="Hallam S.J."/>
            <person name="Muyzer G."/>
            <person name="de Oliveira V.M."/>
            <person name="Inskeep W.P."/>
            <person name="Banfield J.F."/>
            <person name="Gribaldo S."/>
        </authorList>
    </citation>
    <scope>NUCLEOTIDE SEQUENCE [LARGE SCALE GENOMIC DNA]</scope>
    <source>
        <strain evidence="3">NM1b</strain>
    </source>
</reference>
<proteinExistence type="predicted"/>
<keyword evidence="3" id="KW-0378">Hydrolase</keyword>
<comment type="caution">
    <text evidence="3">The sequence shown here is derived from an EMBL/GenBank/DDBJ whole genome shotgun (WGS) entry which is preliminary data.</text>
</comment>
<accession>A0A520KUD3</accession>
<dbReference type="InterPro" id="IPR006680">
    <property type="entry name" value="Amidohydro-rel"/>
</dbReference>
<organism evidence="3 4">
    <name type="scientific">Candidatus Methanolliviera hydrocarbonicum</name>
    <dbReference type="NCBI Taxonomy" id="2491085"/>
    <lineage>
        <taxon>Archaea</taxon>
        <taxon>Methanobacteriati</taxon>
        <taxon>Methanobacteriota</taxon>
        <taxon>Candidatus Methanoliparia</taxon>
        <taxon>Candidatus Methanoliparales</taxon>
        <taxon>Candidatus Methanollivieraceae</taxon>
        <taxon>Candidatus Methanolliviera</taxon>
    </lineage>
</organism>
<dbReference type="EMBL" id="RXIL01000170">
    <property type="protein sequence ID" value="RZN66185.1"/>
    <property type="molecule type" value="Genomic_DNA"/>
</dbReference>
<dbReference type="CDD" id="cd01292">
    <property type="entry name" value="metallo-dependent_hydrolases"/>
    <property type="match status" value="1"/>
</dbReference>
<dbReference type="AlphaFoldDB" id="A0A520KUD3"/>
<dbReference type="InterPro" id="IPR032465">
    <property type="entry name" value="ACMSD"/>
</dbReference>
<evidence type="ECO:0000256" key="1">
    <source>
        <dbReference type="ARBA" id="ARBA00023239"/>
    </source>
</evidence>
<evidence type="ECO:0000259" key="2">
    <source>
        <dbReference type="Pfam" id="PF04909"/>
    </source>
</evidence>
<dbReference type="PANTHER" id="PTHR21240">
    <property type="entry name" value="2-AMINO-3-CARBOXYLMUCONATE-6-SEMIALDEHYDE DECARBOXYLASE"/>
    <property type="match status" value="1"/>
</dbReference>
<dbReference type="InterPro" id="IPR032466">
    <property type="entry name" value="Metal_Hydrolase"/>
</dbReference>
<evidence type="ECO:0000313" key="3">
    <source>
        <dbReference type="EMBL" id="RZN66185.1"/>
    </source>
</evidence>
<protein>
    <submittedName>
        <fullName evidence="3">Amidohydrolase</fullName>
    </submittedName>
</protein>
<dbReference type="GO" id="GO:0016787">
    <property type="term" value="F:hydrolase activity"/>
    <property type="evidence" value="ECO:0007669"/>
    <property type="project" value="UniProtKB-KW"/>
</dbReference>
<dbReference type="Pfam" id="PF04909">
    <property type="entry name" value="Amidohydro_2"/>
    <property type="match status" value="1"/>
</dbReference>
<dbReference type="PANTHER" id="PTHR21240:SF19">
    <property type="entry name" value="CATALYTIC_ HYDROLASE"/>
    <property type="match status" value="1"/>
</dbReference>
<dbReference type="SUPFAM" id="SSF51556">
    <property type="entry name" value="Metallo-dependent hydrolases"/>
    <property type="match status" value="1"/>
</dbReference>
<gene>
    <name evidence="3" type="ORF">EF807_08755</name>
</gene>